<keyword evidence="5" id="KW-1185">Reference proteome</keyword>
<dbReference type="Pfam" id="PF12796">
    <property type="entry name" value="Ank_2"/>
    <property type="match status" value="1"/>
</dbReference>
<dbReference type="AlphaFoldDB" id="A0ABD2WVC9"/>
<name>A0ABD2WVC9_9HYME</name>
<dbReference type="PROSITE" id="PS50297">
    <property type="entry name" value="ANK_REP_REGION"/>
    <property type="match status" value="1"/>
</dbReference>
<feature type="repeat" description="ANK" evidence="3">
    <location>
        <begin position="171"/>
        <end position="203"/>
    </location>
</feature>
<dbReference type="SUPFAM" id="SSF48403">
    <property type="entry name" value="Ankyrin repeat"/>
    <property type="match status" value="1"/>
</dbReference>
<dbReference type="EMBL" id="JBJJXI010000067">
    <property type="protein sequence ID" value="KAL3397044.1"/>
    <property type="molecule type" value="Genomic_DNA"/>
</dbReference>
<evidence type="ECO:0000256" key="2">
    <source>
        <dbReference type="ARBA" id="ARBA00023043"/>
    </source>
</evidence>
<dbReference type="InterPro" id="IPR002110">
    <property type="entry name" value="Ankyrin_rpt"/>
</dbReference>
<dbReference type="InterPro" id="IPR036770">
    <property type="entry name" value="Ankyrin_rpt-contain_sf"/>
</dbReference>
<organism evidence="4 5">
    <name type="scientific">Trichogramma kaykai</name>
    <dbReference type="NCBI Taxonomy" id="54128"/>
    <lineage>
        <taxon>Eukaryota</taxon>
        <taxon>Metazoa</taxon>
        <taxon>Ecdysozoa</taxon>
        <taxon>Arthropoda</taxon>
        <taxon>Hexapoda</taxon>
        <taxon>Insecta</taxon>
        <taxon>Pterygota</taxon>
        <taxon>Neoptera</taxon>
        <taxon>Endopterygota</taxon>
        <taxon>Hymenoptera</taxon>
        <taxon>Apocrita</taxon>
        <taxon>Proctotrupomorpha</taxon>
        <taxon>Chalcidoidea</taxon>
        <taxon>Trichogrammatidae</taxon>
        <taxon>Trichogramma</taxon>
    </lineage>
</organism>
<dbReference type="PROSITE" id="PS50088">
    <property type="entry name" value="ANK_REPEAT"/>
    <property type="match status" value="1"/>
</dbReference>
<dbReference type="Gene3D" id="1.25.40.20">
    <property type="entry name" value="Ankyrin repeat-containing domain"/>
    <property type="match status" value="1"/>
</dbReference>
<protein>
    <recommendedName>
        <fullName evidence="6">Ankyrin repeat protein</fullName>
    </recommendedName>
</protein>
<accession>A0ABD2WVC9</accession>
<evidence type="ECO:0000256" key="3">
    <source>
        <dbReference type="PROSITE-ProRule" id="PRU00023"/>
    </source>
</evidence>
<dbReference type="PANTHER" id="PTHR24173:SF74">
    <property type="entry name" value="ANKYRIN REPEAT DOMAIN-CONTAINING PROTEIN 16"/>
    <property type="match status" value="1"/>
</dbReference>
<evidence type="ECO:0000313" key="5">
    <source>
        <dbReference type="Proteomes" id="UP001627154"/>
    </source>
</evidence>
<dbReference type="SMART" id="SM00248">
    <property type="entry name" value="ANK"/>
    <property type="match status" value="3"/>
</dbReference>
<evidence type="ECO:0008006" key="6">
    <source>
        <dbReference type="Google" id="ProtNLM"/>
    </source>
</evidence>
<dbReference type="PANTHER" id="PTHR24173">
    <property type="entry name" value="ANKYRIN REPEAT CONTAINING"/>
    <property type="match status" value="1"/>
</dbReference>
<dbReference type="Proteomes" id="UP001627154">
    <property type="component" value="Unassembled WGS sequence"/>
</dbReference>
<evidence type="ECO:0000256" key="1">
    <source>
        <dbReference type="ARBA" id="ARBA00022737"/>
    </source>
</evidence>
<keyword evidence="1" id="KW-0677">Repeat</keyword>
<sequence length="280" mass="32391">MYEDQLSYLMGMMHPADETWESEEWRHGFLCRFDASRPAYADPTTFQICSPEWIDRLLVDCVHCAYEGKADAHEARRRFIRFVIGSGHRDLAPNEHRESRTIGRTTAVHHAVRRGYLDLVDDLFRIYDIRLNYVDETGLTHLHAASMAGCHRVVRYLCMFGHDVNVVWRETGDTPLHLALAGDHGRTAALLLEAKADANRANKEGIVPVQLVAAKEYDRADELVWYLTEMRQGFFQNWTRESLMRVSRKRLSLEICDKILSGLSEEDLWNMCVTATQYVR</sequence>
<evidence type="ECO:0000313" key="4">
    <source>
        <dbReference type="EMBL" id="KAL3397044.1"/>
    </source>
</evidence>
<proteinExistence type="predicted"/>
<gene>
    <name evidence="4" type="ORF">TKK_009078</name>
</gene>
<reference evidence="4 5" key="1">
    <citation type="journal article" date="2024" name="bioRxiv">
        <title>A reference genome for Trichogramma kaykai: A tiny desert-dwelling parasitoid wasp with competing sex-ratio distorters.</title>
        <authorList>
            <person name="Culotta J."/>
            <person name="Lindsey A.R."/>
        </authorList>
    </citation>
    <scope>NUCLEOTIDE SEQUENCE [LARGE SCALE GENOMIC DNA]</scope>
    <source>
        <strain evidence="4 5">KSX58</strain>
    </source>
</reference>
<keyword evidence="2 3" id="KW-0040">ANK repeat</keyword>
<comment type="caution">
    <text evidence="4">The sequence shown here is derived from an EMBL/GenBank/DDBJ whole genome shotgun (WGS) entry which is preliminary data.</text>
</comment>